<evidence type="ECO:0000256" key="3">
    <source>
        <dbReference type="ARBA" id="ARBA00022692"/>
    </source>
</evidence>
<dbReference type="PANTHER" id="PTHR32322">
    <property type="entry name" value="INNER MEMBRANE TRANSPORTER"/>
    <property type="match status" value="1"/>
</dbReference>
<evidence type="ECO:0000259" key="7">
    <source>
        <dbReference type="Pfam" id="PF00892"/>
    </source>
</evidence>
<dbReference type="Gene3D" id="1.10.3730.20">
    <property type="match status" value="2"/>
</dbReference>
<dbReference type="Pfam" id="PF00892">
    <property type="entry name" value="EamA"/>
    <property type="match status" value="2"/>
</dbReference>
<keyword evidence="3 6" id="KW-0812">Transmembrane</keyword>
<feature type="transmembrane region" description="Helical" evidence="6">
    <location>
        <begin position="12"/>
        <end position="31"/>
    </location>
</feature>
<feature type="transmembrane region" description="Helical" evidence="6">
    <location>
        <begin position="69"/>
        <end position="86"/>
    </location>
</feature>
<dbReference type="EMBL" id="BAABDQ010000006">
    <property type="protein sequence ID" value="GAA3552675.1"/>
    <property type="molecule type" value="Genomic_DNA"/>
</dbReference>
<evidence type="ECO:0000256" key="1">
    <source>
        <dbReference type="ARBA" id="ARBA00004141"/>
    </source>
</evidence>
<evidence type="ECO:0000256" key="2">
    <source>
        <dbReference type="ARBA" id="ARBA00007362"/>
    </source>
</evidence>
<feature type="transmembrane region" description="Helical" evidence="6">
    <location>
        <begin position="149"/>
        <end position="169"/>
    </location>
</feature>
<comment type="subcellular location">
    <subcellularLocation>
        <location evidence="1">Membrane</location>
        <topology evidence="1">Multi-pass membrane protein</topology>
    </subcellularLocation>
</comment>
<comment type="caution">
    <text evidence="8">The sequence shown here is derived from an EMBL/GenBank/DDBJ whole genome shotgun (WGS) entry which is preliminary data.</text>
</comment>
<protein>
    <submittedName>
        <fullName evidence="8">EamA family transporter</fullName>
    </submittedName>
</protein>
<sequence length="288" mass="29064">MTHVSARRGAVYVSVAATAWGTGGAAGSLLIESGGLGPAGVSLWRYLLGAVFLLALARRPLRFELNGRVLLAGAGMALYQAAYFAAIARSGVAVATVVTMGATPVFTALGSRFLLRERLGRVALTALAASLAGLVLLTGETALQARTSSMAGIGFALVSAAGYAGVTLFSRHHRDDPQGMALGGFVVGAVCLAPFALADGVVPTLDLTSAGLLLYLGAVPTALAYGLFFRALTVLRATTVSIISLGEAVGAALLGVAFFGERLTPLAWSGCALLLAAVAVLAARTGES</sequence>
<proteinExistence type="inferred from homology"/>
<reference evidence="9" key="1">
    <citation type="journal article" date="2019" name="Int. J. Syst. Evol. Microbiol.">
        <title>The Global Catalogue of Microorganisms (GCM) 10K type strain sequencing project: providing services to taxonomists for standard genome sequencing and annotation.</title>
        <authorList>
            <consortium name="The Broad Institute Genomics Platform"/>
            <consortium name="The Broad Institute Genome Sequencing Center for Infectious Disease"/>
            <person name="Wu L."/>
            <person name="Ma J."/>
        </authorList>
    </citation>
    <scope>NUCLEOTIDE SEQUENCE [LARGE SCALE GENOMIC DNA]</scope>
    <source>
        <strain evidence="9">JCM 17326</strain>
    </source>
</reference>
<feature type="transmembrane region" description="Helical" evidence="6">
    <location>
        <begin position="37"/>
        <end position="57"/>
    </location>
</feature>
<evidence type="ECO:0000313" key="9">
    <source>
        <dbReference type="Proteomes" id="UP001500630"/>
    </source>
</evidence>
<dbReference type="InterPro" id="IPR037185">
    <property type="entry name" value="EmrE-like"/>
</dbReference>
<dbReference type="InterPro" id="IPR000620">
    <property type="entry name" value="EamA_dom"/>
</dbReference>
<comment type="similarity">
    <text evidence="2">Belongs to the EamA transporter family.</text>
</comment>
<keyword evidence="9" id="KW-1185">Reference proteome</keyword>
<evidence type="ECO:0000313" key="8">
    <source>
        <dbReference type="EMBL" id="GAA3552675.1"/>
    </source>
</evidence>
<evidence type="ECO:0000256" key="6">
    <source>
        <dbReference type="SAM" id="Phobius"/>
    </source>
</evidence>
<accession>A0ABP6WJQ2</accession>
<feature type="transmembrane region" description="Helical" evidence="6">
    <location>
        <begin position="266"/>
        <end position="283"/>
    </location>
</feature>
<gene>
    <name evidence="8" type="ORF">GCM10022419_036310</name>
</gene>
<feature type="transmembrane region" description="Helical" evidence="6">
    <location>
        <begin position="181"/>
        <end position="198"/>
    </location>
</feature>
<keyword evidence="4 6" id="KW-1133">Transmembrane helix</keyword>
<dbReference type="SUPFAM" id="SSF103481">
    <property type="entry name" value="Multidrug resistance efflux transporter EmrE"/>
    <property type="match status" value="2"/>
</dbReference>
<organism evidence="8 9">
    <name type="scientific">Nonomuraea rosea</name>
    <dbReference type="NCBI Taxonomy" id="638574"/>
    <lineage>
        <taxon>Bacteria</taxon>
        <taxon>Bacillati</taxon>
        <taxon>Actinomycetota</taxon>
        <taxon>Actinomycetes</taxon>
        <taxon>Streptosporangiales</taxon>
        <taxon>Streptosporangiaceae</taxon>
        <taxon>Nonomuraea</taxon>
    </lineage>
</organism>
<evidence type="ECO:0000256" key="5">
    <source>
        <dbReference type="ARBA" id="ARBA00023136"/>
    </source>
</evidence>
<feature type="transmembrane region" description="Helical" evidence="6">
    <location>
        <begin position="210"/>
        <end position="228"/>
    </location>
</feature>
<name>A0ABP6WJQ2_9ACTN</name>
<dbReference type="InterPro" id="IPR050638">
    <property type="entry name" value="AA-Vitamin_Transporters"/>
</dbReference>
<feature type="transmembrane region" description="Helical" evidence="6">
    <location>
        <begin position="122"/>
        <end position="143"/>
    </location>
</feature>
<dbReference type="PANTHER" id="PTHR32322:SF2">
    <property type="entry name" value="EAMA DOMAIN-CONTAINING PROTEIN"/>
    <property type="match status" value="1"/>
</dbReference>
<feature type="domain" description="EamA" evidence="7">
    <location>
        <begin position="151"/>
        <end position="281"/>
    </location>
</feature>
<dbReference type="RefSeq" id="WP_345563124.1">
    <property type="nucleotide sequence ID" value="NZ_BAABDQ010000006.1"/>
</dbReference>
<feature type="transmembrane region" description="Helical" evidence="6">
    <location>
        <begin position="92"/>
        <end position="115"/>
    </location>
</feature>
<evidence type="ECO:0000256" key="4">
    <source>
        <dbReference type="ARBA" id="ARBA00022989"/>
    </source>
</evidence>
<dbReference type="Proteomes" id="UP001500630">
    <property type="component" value="Unassembled WGS sequence"/>
</dbReference>
<keyword evidence="5 6" id="KW-0472">Membrane</keyword>
<feature type="transmembrane region" description="Helical" evidence="6">
    <location>
        <begin position="240"/>
        <end position="260"/>
    </location>
</feature>
<feature type="domain" description="EamA" evidence="7">
    <location>
        <begin position="8"/>
        <end position="138"/>
    </location>
</feature>